<dbReference type="InterPro" id="IPR036890">
    <property type="entry name" value="HATPase_C_sf"/>
</dbReference>
<dbReference type="CDD" id="cd00082">
    <property type="entry name" value="HisKA"/>
    <property type="match status" value="1"/>
</dbReference>
<evidence type="ECO:0000256" key="4">
    <source>
        <dbReference type="ARBA" id="ARBA00022679"/>
    </source>
</evidence>
<dbReference type="GO" id="GO:0016301">
    <property type="term" value="F:kinase activity"/>
    <property type="evidence" value="ECO:0007669"/>
    <property type="project" value="UniProtKB-KW"/>
</dbReference>
<dbReference type="RefSeq" id="WP_264280637.1">
    <property type="nucleotide sequence ID" value="NZ_CP107006.1"/>
</dbReference>
<evidence type="ECO:0000313" key="8">
    <source>
        <dbReference type="EMBL" id="UYQ92366.1"/>
    </source>
</evidence>
<dbReference type="Gene3D" id="1.10.287.130">
    <property type="match status" value="1"/>
</dbReference>
<keyword evidence="6" id="KW-0902">Two-component regulatory system</keyword>
<evidence type="ECO:0000313" key="9">
    <source>
        <dbReference type="Proteomes" id="UP001162741"/>
    </source>
</evidence>
<dbReference type="PANTHER" id="PTHR43711:SF1">
    <property type="entry name" value="HISTIDINE KINASE 1"/>
    <property type="match status" value="1"/>
</dbReference>
<dbReference type="Proteomes" id="UP001162741">
    <property type="component" value="Chromosome"/>
</dbReference>
<dbReference type="InterPro" id="IPR036097">
    <property type="entry name" value="HisK_dim/P_sf"/>
</dbReference>
<organism evidence="8 9">
    <name type="scientific">Chitinophaga horti</name>
    <dbReference type="NCBI Taxonomy" id="2920382"/>
    <lineage>
        <taxon>Bacteria</taxon>
        <taxon>Pseudomonadati</taxon>
        <taxon>Bacteroidota</taxon>
        <taxon>Chitinophagia</taxon>
        <taxon>Chitinophagales</taxon>
        <taxon>Chitinophagaceae</taxon>
        <taxon>Chitinophaga</taxon>
    </lineage>
</organism>
<dbReference type="Gene3D" id="3.30.565.10">
    <property type="entry name" value="Histidine kinase-like ATPase, C-terminal domain"/>
    <property type="match status" value="1"/>
</dbReference>
<dbReference type="InterPro" id="IPR003661">
    <property type="entry name" value="HisK_dim/P_dom"/>
</dbReference>
<keyword evidence="5 8" id="KW-0418">Kinase</keyword>
<dbReference type="PANTHER" id="PTHR43711">
    <property type="entry name" value="TWO-COMPONENT HISTIDINE KINASE"/>
    <property type="match status" value="1"/>
</dbReference>
<name>A0ABY6J1Z2_9BACT</name>
<dbReference type="InterPro" id="IPR004358">
    <property type="entry name" value="Sig_transdc_His_kin-like_C"/>
</dbReference>
<dbReference type="EC" id="2.7.13.3" evidence="2"/>
<keyword evidence="9" id="KW-1185">Reference proteome</keyword>
<dbReference type="PRINTS" id="PR00344">
    <property type="entry name" value="BCTRLSENSOR"/>
</dbReference>
<dbReference type="InterPro" id="IPR003594">
    <property type="entry name" value="HATPase_dom"/>
</dbReference>
<evidence type="ECO:0000256" key="3">
    <source>
        <dbReference type="ARBA" id="ARBA00022553"/>
    </source>
</evidence>
<dbReference type="SMART" id="SM00387">
    <property type="entry name" value="HATPase_c"/>
    <property type="match status" value="1"/>
</dbReference>
<evidence type="ECO:0000256" key="2">
    <source>
        <dbReference type="ARBA" id="ARBA00012438"/>
    </source>
</evidence>
<dbReference type="SMART" id="SM00388">
    <property type="entry name" value="HisKA"/>
    <property type="match status" value="1"/>
</dbReference>
<keyword evidence="3" id="KW-0597">Phosphoprotein</keyword>
<evidence type="ECO:0000256" key="5">
    <source>
        <dbReference type="ARBA" id="ARBA00022777"/>
    </source>
</evidence>
<comment type="catalytic activity">
    <reaction evidence="1">
        <text>ATP + protein L-histidine = ADP + protein N-phospho-L-histidine.</text>
        <dbReference type="EC" id="2.7.13.3"/>
    </reaction>
</comment>
<dbReference type="CDD" id="cd00075">
    <property type="entry name" value="HATPase"/>
    <property type="match status" value="1"/>
</dbReference>
<dbReference type="EMBL" id="CP107006">
    <property type="protein sequence ID" value="UYQ92366.1"/>
    <property type="molecule type" value="Genomic_DNA"/>
</dbReference>
<evidence type="ECO:0000256" key="6">
    <source>
        <dbReference type="ARBA" id="ARBA00023012"/>
    </source>
</evidence>
<evidence type="ECO:0000256" key="1">
    <source>
        <dbReference type="ARBA" id="ARBA00000085"/>
    </source>
</evidence>
<dbReference type="InterPro" id="IPR050736">
    <property type="entry name" value="Sensor_HK_Regulatory"/>
</dbReference>
<dbReference type="SUPFAM" id="SSF55874">
    <property type="entry name" value="ATPase domain of HSP90 chaperone/DNA topoisomerase II/histidine kinase"/>
    <property type="match status" value="1"/>
</dbReference>
<dbReference type="SUPFAM" id="SSF47384">
    <property type="entry name" value="Homodimeric domain of signal transducing histidine kinase"/>
    <property type="match status" value="1"/>
</dbReference>
<dbReference type="Pfam" id="PF02518">
    <property type="entry name" value="HATPase_c"/>
    <property type="match status" value="1"/>
</dbReference>
<evidence type="ECO:0000259" key="7">
    <source>
        <dbReference type="PROSITE" id="PS50109"/>
    </source>
</evidence>
<reference evidence="8" key="1">
    <citation type="submission" date="2022-10" db="EMBL/GenBank/DDBJ databases">
        <title>Chitinophaga sp. nov., isolated from soil.</title>
        <authorList>
            <person name="Jeon C.O."/>
        </authorList>
    </citation>
    <scope>NUCLEOTIDE SEQUENCE</scope>
    <source>
        <strain evidence="8">R8</strain>
    </source>
</reference>
<accession>A0ABY6J1Z2</accession>
<proteinExistence type="predicted"/>
<sequence>MKPDNQVKVSGLLSAIKEPALLIDPNTQIVVKANEPATAVLVSDVSGAIEQVPFVHLYNEALFSSTTAIILNGRRNDVDIKLDFRLSTIKTTEGEFILAIGREIESEQSLNEKVRLLEREKTTQELRANFVSLTSHELRTPITAISSSLELLESRLEKDYALDGFYHQHIARISTELFNVTTLLDEMLTISNIVSDKYKVVKSAVNAEDVVTYLSEQYFSDRKDGRSLKVKCSGTPRNIFVDKNQLSKILTNLISNAFKFSTEGNPSVKLNYQEKQLVIKVRDTGIGIPPKDLPNLFSAFYRASNAVNIEGSGLGLVIVKTFVDCNDGTISVESENEKGTTFTIGFNYSE</sequence>
<dbReference type="InterPro" id="IPR005467">
    <property type="entry name" value="His_kinase_dom"/>
</dbReference>
<keyword evidence="4" id="KW-0808">Transferase</keyword>
<gene>
    <name evidence="8" type="ORF">MKQ68_19975</name>
</gene>
<protein>
    <recommendedName>
        <fullName evidence="2">histidine kinase</fullName>
        <ecNumber evidence="2">2.7.13.3</ecNumber>
    </recommendedName>
</protein>
<dbReference type="PROSITE" id="PS50109">
    <property type="entry name" value="HIS_KIN"/>
    <property type="match status" value="1"/>
</dbReference>
<feature type="domain" description="Histidine kinase" evidence="7">
    <location>
        <begin position="133"/>
        <end position="350"/>
    </location>
</feature>
<dbReference type="Pfam" id="PF00512">
    <property type="entry name" value="HisKA"/>
    <property type="match status" value="1"/>
</dbReference>